<dbReference type="GO" id="GO:0004674">
    <property type="term" value="F:protein serine/threonine kinase activity"/>
    <property type="evidence" value="ECO:0007669"/>
    <property type="project" value="TreeGrafter"/>
</dbReference>
<dbReference type="OrthoDB" id="4062651at2759"/>
<sequence>MTTATISIRNPKDLASLKSKNHRASLRGLRCSLMASEEQRVALLNLASDANLVGSSMEETSRFIKASAQTCIPKFSTEEVVVGELVGKGGFNVIFALDAVVLRDDSSSSCDSQRPTDAEAKQRESDEFRFRQDRQLQERRLAFASTVNQHKDNHQYVVKFLVPDLKLNKLKSGALDLVREAKMMASMEHKNIITLRGLAEDSAEGHFLVMDRLSETLLERLTRWKRTHRTGPLQAILKSKKQRRHSMSCFFLQRFNVLLELASAFVYLHSINVVYKDGKLENCGFAQKDGCLKLFDFGLAKELHKYPRVSPDSNLYHVGSFGGTHPYIAPEIAKGQPYGLSADVYTFSIICFEVLTMREPFANLMEDEYADRVVFGNQRPRLPKTSSTWSPELKQLLAECWSPDADARPTMDQVLSRLQGIRGPF</sequence>
<feature type="compositionally biased region" description="Basic and acidic residues" evidence="1">
    <location>
        <begin position="114"/>
        <end position="128"/>
    </location>
</feature>
<gene>
    <name evidence="3" type="ORF">SEMRO_448_G145210.1</name>
</gene>
<dbReference type="PANTHER" id="PTHR44329:SF260">
    <property type="entry name" value="PROTEIN KINASE DOMAIN-CONTAINING PROTEIN"/>
    <property type="match status" value="1"/>
</dbReference>
<dbReference type="SUPFAM" id="SSF56112">
    <property type="entry name" value="Protein kinase-like (PK-like)"/>
    <property type="match status" value="1"/>
</dbReference>
<feature type="domain" description="Protein kinase" evidence="2">
    <location>
        <begin position="80"/>
        <end position="425"/>
    </location>
</feature>
<feature type="region of interest" description="Disordered" evidence="1">
    <location>
        <begin position="106"/>
        <end position="128"/>
    </location>
</feature>
<dbReference type="Proteomes" id="UP001153069">
    <property type="component" value="Unassembled WGS sequence"/>
</dbReference>
<dbReference type="InterPro" id="IPR051681">
    <property type="entry name" value="Ser/Thr_Kinases-Pseudokinases"/>
</dbReference>
<comment type="caution">
    <text evidence="3">The sequence shown here is derived from an EMBL/GenBank/DDBJ whole genome shotgun (WGS) entry which is preliminary data.</text>
</comment>
<dbReference type="InterPro" id="IPR011009">
    <property type="entry name" value="Kinase-like_dom_sf"/>
</dbReference>
<accession>A0A9N8DYJ6</accession>
<evidence type="ECO:0000259" key="2">
    <source>
        <dbReference type="PROSITE" id="PS50011"/>
    </source>
</evidence>
<dbReference type="EMBL" id="CAICTM010000447">
    <property type="protein sequence ID" value="CAB9510705.1"/>
    <property type="molecule type" value="Genomic_DNA"/>
</dbReference>
<evidence type="ECO:0000256" key="1">
    <source>
        <dbReference type="SAM" id="MobiDB-lite"/>
    </source>
</evidence>
<reference evidence="3" key="1">
    <citation type="submission" date="2020-06" db="EMBL/GenBank/DDBJ databases">
        <authorList>
            <consortium name="Plant Systems Biology data submission"/>
        </authorList>
    </citation>
    <scope>NUCLEOTIDE SEQUENCE</scope>
    <source>
        <strain evidence="3">D6</strain>
    </source>
</reference>
<keyword evidence="3" id="KW-0808">Transferase</keyword>
<dbReference type="PANTHER" id="PTHR44329">
    <property type="entry name" value="SERINE/THREONINE-PROTEIN KINASE TNNI3K-RELATED"/>
    <property type="match status" value="1"/>
</dbReference>
<evidence type="ECO:0000313" key="3">
    <source>
        <dbReference type="EMBL" id="CAB9510705.1"/>
    </source>
</evidence>
<dbReference type="Gene3D" id="1.10.510.10">
    <property type="entry name" value="Transferase(Phosphotransferase) domain 1"/>
    <property type="match status" value="1"/>
</dbReference>
<dbReference type="Pfam" id="PF00069">
    <property type="entry name" value="Pkinase"/>
    <property type="match status" value="1"/>
</dbReference>
<dbReference type="PROSITE" id="PS50011">
    <property type="entry name" value="PROTEIN_KINASE_DOM"/>
    <property type="match status" value="1"/>
</dbReference>
<dbReference type="AlphaFoldDB" id="A0A9N8DYJ6"/>
<evidence type="ECO:0000313" key="4">
    <source>
        <dbReference type="Proteomes" id="UP001153069"/>
    </source>
</evidence>
<name>A0A9N8DYJ6_9STRA</name>
<keyword evidence="4" id="KW-1185">Reference proteome</keyword>
<organism evidence="3 4">
    <name type="scientific">Seminavis robusta</name>
    <dbReference type="NCBI Taxonomy" id="568900"/>
    <lineage>
        <taxon>Eukaryota</taxon>
        <taxon>Sar</taxon>
        <taxon>Stramenopiles</taxon>
        <taxon>Ochrophyta</taxon>
        <taxon>Bacillariophyta</taxon>
        <taxon>Bacillariophyceae</taxon>
        <taxon>Bacillariophycidae</taxon>
        <taxon>Naviculales</taxon>
        <taxon>Naviculaceae</taxon>
        <taxon>Seminavis</taxon>
    </lineage>
</organism>
<dbReference type="Gene3D" id="3.30.200.20">
    <property type="entry name" value="Phosphorylase Kinase, domain 1"/>
    <property type="match status" value="1"/>
</dbReference>
<dbReference type="GO" id="GO:0005524">
    <property type="term" value="F:ATP binding"/>
    <property type="evidence" value="ECO:0007669"/>
    <property type="project" value="InterPro"/>
</dbReference>
<protein>
    <submittedName>
        <fullName evidence="3">Probable LIM domain-containing serine/threonine-protein kinase DDB</fullName>
    </submittedName>
</protein>
<keyword evidence="3" id="KW-0418">Kinase</keyword>
<proteinExistence type="predicted"/>
<dbReference type="InterPro" id="IPR000719">
    <property type="entry name" value="Prot_kinase_dom"/>
</dbReference>